<dbReference type="NCBIfam" id="TIGR01494">
    <property type="entry name" value="ATPase_P-type"/>
    <property type="match status" value="2"/>
</dbReference>
<evidence type="ECO:0000256" key="6">
    <source>
        <dbReference type="ARBA" id="ARBA00022967"/>
    </source>
</evidence>
<dbReference type="InterPro" id="IPR023298">
    <property type="entry name" value="ATPase_P-typ_TM_dom_sf"/>
</dbReference>
<dbReference type="InterPro" id="IPR059000">
    <property type="entry name" value="ATPase_P-type_domA"/>
</dbReference>
<keyword evidence="6" id="KW-1278">Translocase</keyword>
<protein>
    <recommendedName>
        <fullName evidence="11">Sodium/potassium-transporting ATPase subunit alpha-1</fullName>
    </recommendedName>
</protein>
<dbReference type="GO" id="GO:0006883">
    <property type="term" value="P:intracellular sodium ion homeostasis"/>
    <property type="evidence" value="ECO:0007669"/>
    <property type="project" value="TreeGrafter"/>
</dbReference>
<dbReference type="FunFam" id="2.70.150.10:FF:000106">
    <property type="entry name" value="Sodium/potassium-transporting ATPase subunit alpha"/>
    <property type="match status" value="1"/>
</dbReference>
<dbReference type="Pfam" id="PF13246">
    <property type="entry name" value="Cation_ATPase"/>
    <property type="match status" value="1"/>
</dbReference>
<evidence type="ECO:0000256" key="7">
    <source>
        <dbReference type="ARBA" id="ARBA00022989"/>
    </source>
</evidence>
<dbReference type="GO" id="GO:0005391">
    <property type="term" value="F:P-type sodium:potassium-exchanging transporter activity"/>
    <property type="evidence" value="ECO:0007669"/>
    <property type="project" value="TreeGrafter"/>
</dbReference>
<evidence type="ECO:0000256" key="9">
    <source>
        <dbReference type="ARBA" id="ARBA00037422"/>
    </source>
</evidence>
<reference evidence="16" key="1">
    <citation type="submission" date="2025-08" db="UniProtKB">
        <authorList>
            <consortium name="Ensembl"/>
        </authorList>
    </citation>
    <scope>IDENTIFICATION</scope>
</reference>
<gene>
    <name evidence="16" type="primary">atp1a1b</name>
</gene>
<dbReference type="PROSITE" id="PS00154">
    <property type="entry name" value="ATPASE_E1_E2"/>
    <property type="match status" value="1"/>
</dbReference>
<comment type="subunit">
    <text evidence="10">The sodium/potassium-transporting ATPase is composed of a catalytic alpha subunit, an auxiliary non-catalytic beta subunit and an additional regulatory subunit.</text>
</comment>
<dbReference type="PRINTS" id="PR00121">
    <property type="entry name" value="NAKATPASE"/>
</dbReference>
<dbReference type="InterPro" id="IPR001757">
    <property type="entry name" value="P_typ_ATPase"/>
</dbReference>
<sequence length="717" mass="77821">MCVICVCVHIIILLITVLAYYSSLYLGVVLSAVVIITGCFSYYQEAKSSKIMDSFKNLVPQQALVIRDGEKNHINAEDVVLGDLVEVKGGDRIPADLRIISAHGCKVDNSSLTGESEPQTRSPDFSNDNPLETRNIAFFSTNCVEGTARGIVISTGDRTVMGRIATLASGLEVGRTPISIEIEHFIHIITGVAVFLGLSFFILSLVLGYSWLEAVIFLIGIIVANVPEGLLATVTVCLTLTAKRMAKKNCLVKNLEAVETLGSTSTICSDKTGTLTQNRMTVAHMWFDNQIHEADTTENQSGTTFDRSSTTWACLARIAGLCNRAVFLAEQTDVPILKLSVHKNPNATPESKYLLVMKGAPERILDRCSTIMFQGKEQPLDDEMRDAFQNAYLELGGLGERVLGFCHYNLPEEQFPEGFQFDTDDVNFPTENLCFVGLMSMIDPPRAAVPDAVGKCRSAGIKVIMVTGDHPITAKAIAKGVGIISEGNETVEDIAARLNIPINEVNPRDAKACVVHGGDLKDLSAEQLDDILKHHTEIVFARTSPQQKLIIVEGCQRQGAIVAVTGDGVNDSPALKKADIGVAMGIAGSDVSKQAADMILLDDNFASIVTGVEEGRLIFDNLKKSIAYTLTSNIPEITPFLFFIIANIPLPLGTVTILCIDLGTDMVPAISLAYEAAESDIMKRQPRNPKTDKLVNERLISIAYGQIEILIIGYLKQ</sequence>
<organism evidence="16 17">
    <name type="scientific">Astyanax mexicanus</name>
    <name type="common">Blind cave fish</name>
    <name type="synonym">Astyanax fasciatus mexicanus</name>
    <dbReference type="NCBI Taxonomy" id="7994"/>
    <lineage>
        <taxon>Eukaryota</taxon>
        <taxon>Metazoa</taxon>
        <taxon>Chordata</taxon>
        <taxon>Craniata</taxon>
        <taxon>Vertebrata</taxon>
        <taxon>Euteleostomi</taxon>
        <taxon>Actinopterygii</taxon>
        <taxon>Neopterygii</taxon>
        <taxon>Teleostei</taxon>
        <taxon>Ostariophysi</taxon>
        <taxon>Characiformes</taxon>
        <taxon>Characoidei</taxon>
        <taxon>Acestrorhamphidae</taxon>
        <taxon>Acestrorhamphinae</taxon>
        <taxon>Astyanax</taxon>
    </lineage>
</organism>
<feature type="region of interest" description="Disordered" evidence="12">
    <location>
        <begin position="110"/>
        <end position="129"/>
    </location>
</feature>
<dbReference type="FunFam" id="3.40.50.1000:FF:000004">
    <property type="entry name" value="Sodium/potassium-transporting ATPase subunit alpha"/>
    <property type="match status" value="1"/>
</dbReference>
<dbReference type="InterPro" id="IPR023214">
    <property type="entry name" value="HAD_sf"/>
</dbReference>
<evidence type="ECO:0000313" key="17">
    <source>
        <dbReference type="Proteomes" id="UP000694621"/>
    </source>
</evidence>
<dbReference type="GO" id="GO:1902600">
    <property type="term" value="P:proton transmembrane transport"/>
    <property type="evidence" value="ECO:0007669"/>
    <property type="project" value="TreeGrafter"/>
</dbReference>
<evidence type="ECO:0000256" key="5">
    <source>
        <dbReference type="ARBA" id="ARBA00022842"/>
    </source>
</evidence>
<evidence type="ECO:0000256" key="13">
    <source>
        <dbReference type="SAM" id="Phobius"/>
    </source>
</evidence>
<dbReference type="FunFam" id="1.20.1110.10:FF:000095">
    <property type="entry name" value="Sodium/potassium-transporting ATPase subunit alpha-1"/>
    <property type="match status" value="2"/>
</dbReference>
<dbReference type="GO" id="GO:0030007">
    <property type="term" value="P:intracellular potassium ion homeostasis"/>
    <property type="evidence" value="ECO:0007669"/>
    <property type="project" value="TreeGrafter"/>
</dbReference>
<dbReference type="InterPro" id="IPR036412">
    <property type="entry name" value="HAD-like_sf"/>
</dbReference>
<dbReference type="InterPro" id="IPR006068">
    <property type="entry name" value="ATPase_P-typ_cation-transptr_C"/>
</dbReference>
<keyword evidence="8 13" id="KW-0472">Membrane</keyword>
<dbReference type="PANTHER" id="PTHR43294:SF9">
    <property type="entry name" value="SODIUM_POTASSIUM-TRANSPORTING ATPASE SUBUNIT ALPHA-1"/>
    <property type="match status" value="1"/>
</dbReference>
<dbReference type="GO" id="GO:0016887">
    <property type="term" value="F:ATP hydrolysis activity"/>
    <property type="evidence" value="ECO:0007669"/>
    <property type="project" value="InterPro"/>
</dbReference>
<dbReference type="InterPro" id="IPR018303">
    <property type="entry name" value="ATPase_P-typ_P_site"/>
</dbReference>
<keyword evidence="3" id="KW-0547">Nucleotide-binding</keyword>
<evidence type="ECO:0000256" key="2">
    <source>
        <dbReference type="ARBA" id="ARBA00022692"/>
    </source>
</evidence>
<dbReference type="Proteomes" id="UP000694621">
    <property type="component" value="Unplaced"/>
</dbReference>
<evidence type="ECO:0000256" key="4">
    <source>
        <dbReference type="ARBA" id="ARBA00022840"/>
    </source>
</evidence>
<keyword evidence="7 13" id="KW-1133">Transmembrane helix</keyword>
<evidence type="ECO:0000256" key="1">
    <source>
        <dbReference type="ARBA" id="ARBA00004415"/>
    </source>
</evidence>
<feature type="transmembrane region" description="Helical" evidence="13">
    <location>
        <begin position="185"/>
        <end position="209"/>
    </location>
</feature>
<evidence type="ECO:0000313" key="16">
    <source>
        <dbReference type="Ensembl" id="ENSAMXP00005055271.1"/>
    </source>
</evidence>
<dbReference type="AlphaFoldDB" id="A0A8B9LSL0"/>
<evidence type="ECO:0000256" key="10">
    <source>
        <dbReference type="ARBA" id="ARBA00038795"/>
    </source>
</evidence>
<evidence type="ECO:0000259" key="15">
    <source>
        <dbReference type="Pfam" id="PF00689"/>
    </source>
</evidence>
<feature type="transmembrane region" description="Helical" evidence="13">
    <location>
        <begin position="215"/>
        <end position="238"/>
    </location>
</feature>
<accession>A0A8B9LSL0</accession>
<proteinExistence type="predicted"/>
<keyword evidence="4" id="KW-0067">ATP-binding</keyword>
<dbReference type="Gene3D" id="2.70.150.10">
    <property type="entry name" value="Calcium-transporting ATPase, cytoplasmic transduction domain A"/>
    <property type="match status" value="1"/>
</dbReference>
<evidence type="ECO:0000259" key="14">
    <source>
        <dbReference type="Pfam" id="PF00122"/>
    </source>
</evidence>
<dbReference type="SUPFAM" id="SSF81653">
    <property type="entry name" value="Calcium ATPase, transduction domain A"/>
    <property type="match status" value="1"/>
</dbReference>
<evidence type="ECO:0000256" key="3">
    <source>
        <dbReference type="ARBA" id="ARBA00022741"/>
    </source>
</evidence>
<feature type="domain" description="P-type ATPase A" evidence="14">
    <location>
        <begin position="58"/>
        <end position="168"/>
    </location>
</feature>
<dbReference type="SFLD" id="SFLDS00003">
    <property type="entry name" value="Haloacid_Dehalogenase"/>
    <property type="match status" value="1"/>
</dbReference>
<keyword evidence="5" id="KW-0460">Magnesium</keyword>
<dbReference type="Gene3D" id="1.20.1110.10">
    <property type="entry name" value="Calcium-transporting ATPase, transmembrane domain"/>
    <property type="match status" value="2"/>
</dbReference>
<dbReference type="SUPFAM" id="SSF81665">
    <property type="entry name" value="Calcium ATPase, transmembrane domain M"/>
    <property type="match status" value="1"/>
</dbReference>
<dbReference type="GO" id="GO:0005524">
    <property type="term" value="F:ATP binding"/>
    <property type="evidence" value="ECO:0007669"/>
    <property type="project" value="UniProtKB-KW"/>
</dbReference>
<name>A0A8B9LSL0_ASTMX</name>
<dbReference type="Pfam" id="PF00122">
    <property type="entry name" value="E1-E2_ATPase"/>
    <property type="match status" value="1"/>
</dbReference>
<dbReference type="Gene3D" id="3.40.1110.10">
    <property type="entry name" value="Calcium-transporting ATPase, cytoplasmic domain N"/>
    <property type="match status" value="2"/>
</dbReference>
<dbReference type="Gene3D" id="3.40.50.1000">
    <property type="entry name" value="HAD superfamily/HAD-like"/>
    <property type="match status" value="2"/>
</dbReference>
<dbReference type="SFLD" id="SFLDG00002">
    <property type="entry name" value="C1.7:_P-type_atpase_like"/>
    <property type="match status" value="1"/>
</dbReference>
<dbReference type="InterPro" id="IPR008250">
    <property type="entry name" value="ATPase_P-typ_transduc_dom_A_sf"/>
</dbReference>
<dbReference type="GO" id="GO:1990573">
    <property type="term" value="P:potassium ion import across plasma membrane"/>
    <property type="evidence" value="ECO:0007669"/>
    <property type="project" value="TreeGrafter"/>
</dbReference>
<evidence type="ECO:0000256" key="12">
    <source>
        <dbReference type="SAM" id="MobiDB-lite"/>
    </source>
</evidence>
<dbReference type="Pfam" id="PF00689">
    <property type="entry name" value="Cation_ATPase_C"/>
    <property type="match status" value="1"/>
</dbReference>
<dbReference type="GO" id="GO:0036376">
    <property type="term" value="P:sodium ion export across plasma membrane"/>
    <property type="evidence" value="ECO:0007669"/>
    <property type="project" value="TreeGrafter"/>
</dbReference>
<dbReference type="InterPro" id="IPR044492">
    <property type="entry name" value="P_typ_ATPase_HD_dom"/>
</dbReference>
<feature type="domain" description="Cation-transporting P-type ATPase C-terminal" evidence="15">
    <location>
        <begin position="649"/>
        <end position="706"/>
    </location>
</feature>
<dbReference type="SUPFAM" id="SSF56784">
    <property type="entry name" value="HAD-like"/>
    <property type="match status" value="1"/>
</dbReference>
<evidence type="ECO:0000256" key="11">
    <source>
        <dbReference type="ARBA" id="ARBA00039740"/>
    </source>
</evidence>
<dbReference type="InterPro" id="IPR050510">
    <property type="entry name" value="Cation_transp_ATPase_P-type"/>
</dbReference>
<dbReference type="Ensembl" id="ENSAMXT00005059750.1">
    <property type="protein sequence ID" value="ENSAMXP00005055271.1"/>
    <property type="gene ID" value="ENSAMXG00005024189.1"/>
</dbReference>
<keyword evidence="2 13" id="KW-0812">Transmembrane</keyword>
<comment type="function">
    <text evidence="9">This is the catalytic component of the active enzyme, which catalyzes the hydrolysis of ATP coupled with the exchange of sodium and potassium ions across the plasma membrane. This action creates the electrochemical gradient of sodium and potassium ions, providing the energy for active transport of various nutrients.</text>
</comment>
<feature type="transmembrane region" description="Helical" evidence="13">
    <location>
        <begin position="24"/>
        <end position="43"/>
    </location>
</feature>
<comment type="subcellular location">
    <subcellularLocation>
        <location evidence="1">Cell membrane</location>
        <location evidence="1">Sarcolemma</location>
        <topology evidence="1">Multi-pass membrane protein</topology>
    </subcellularLocation>
</comment>
<dbReference type="PANTHER" id="PTHR43294">
    <property type="entry name" value="SODIUM/POTASSIUM-TRANSPORTING ATPASE SUBUNIT ALPHA"/>
    <property type="match status" value="1"/>
</dbReference>
<dbReference type="GO" id="GO:0042383">
    <property type="term" value="C:sarcolemma"/>
    <property type="evidence" value="ECO:0007669"/>
    <property type="project" value="UniProtKB-SubCell"/>
</dbReference>
<evidence type="ECO:0000256" key="8">
    <source>
        <dbReference type="ARBA" id="ARBA00023136"/>
    </source>
</evidence>
<dbReference type="InterPro" id="IPR023299">
    <property type="entry name" value="ATPase_P-typ_cyto_dom_N"/>
</dbReference>
<dbReference type="PRINTS" id="PR00119">
    <property type="entry name" value="CATATPASE"/>
</dbReference>
<dbReference type="SFLD" id="SFLDF00027">
    <property type="entry name" value="p-type_atpase"/>
    <property type="match status" value="1"/>
</dbReference>